<evidence type="ECO:0000256" key="1">
    <source>
        <dbReference type="ARBA" id="ARBA00022499"/>
    </source>
</evidence>
<dbReference type="InterPro" id="IPR051284">
    <property type="entry name" value="ZnF_MYMT-QRICH1"/>
</dbReference>
<accession>A0A8C2BTU8</accession>
<feature type="compositionally biased region" description="Basic and acidic residues" evidence="8">
    <location>
        <begin position="27"/>
        <end position="56"/>
    </location>
</feature>
<feature type="region of interest" description="Disordered" evidence="8">
    <location>
        <begin position="678"/>
        <end position="697"/>
    </location>
</feature>
<evidence type="ECO:0000256" key="8">
    <source>
        <dbReference type="SAM" id="MobiDB-lite"/>
    </source>
</evidence>
<feature type="region of interest" description="Disordered" evidence="8">
    <location>
        <begin position="908"/>
        <end position="991"/>
    </location>
</feature>
<sequence length="1556" mass="173681">MEEDLDLKQQSGVEQENGPEKSSVTDQNKEEENCAQEHSEQKNAGEEEKNEVRNIAKDAAQCSEELVIAKVEDFNSEMAVDVDKAEGRDGRMEVDGSDDQTQPVLKTEVKPQVAQLSDAVPVQVKDEPMDEEYEKASVSLRPVGNIKDEPDTATFSQIPDSIKISAVFSVAPVPTLSLPSLAPANPIGVVCTGCNKVLLKGQTAFQRKGCPKLFCSPQCLCSTSNVVVKIPQKKQCHHCHKDILDLKDVINAPVDMSGTVKEFCSQTCLSALSFKCSVCHKTGMTYTHEVNLMGSIHKLCSNSCFNQFRSSNKLNMNSCVNCGGYCYGTDSQCPSLQIEGSVMKFCKQNCVVAFKKKSLKPVSCKICRTMRPVAEMVDSPNAEGVRELFCSTSCVTANKVQTVSSSGAPVECNSCKLKLTPQYHLAMSDGTIQNFCSFSCVVSYQESFSKMKPVLPINTVTSTSNNTPTPKPRAPKPAPSESSSTVKTSTSSGPVQTATKIPCSQCLKSFYHRPELLEFKRKMYAFCNNSCVEEFKQINNVMARCEYCKIDKVVKEVKRINKIDRSFCSEGCKLLYKHDLVKRWGKKHCRNCFYCSGSAQALVTEVIDNVEQEFCGNICLSQHSLLMRKEIKCSMCRQAKKMTETVKWLGEIKHFCSLQCLMFFCSLQGTTGAVRPANKTLSTQGTSPAPSPGPQTTVNHTPLVTKEATPVIASVISLSSASNGQPGVLGSSVLQASVPAATAKSSGITASTQTDGAKVSAPAPRILKNKALLCKPLSQNKGTSCKPNVCDMNTQTDGPSVIVLPVPVPVYIPLPMNLYTQYTPKSVGLPLPVPVPLFFPTTLDSAERIVKTIQEIKEKIPDDPLEADLIMMAEMVAEDAEEEKQIISSDQTGSIMEGLDLEDLSSNLSWEEDSVSSAQTWDQTPEPEKQPPSRSATLTPVSTAAEEPQMDLEADFPIESIELFREPTQTETTDSGKRRSRKRKHDGFPQKKKAVSPTCAFVSVELSSLQVSSSGQQGQNVVEDFNPELAKRDCMIEGLKRELRHCKEVYDITKAALGDLKDTHKGLIEAHKSVVLQLREVQVTTQTLRSELDSAQSLVVDSKSEDAVAQSSDVDSQQIEPCCHPDLEIRPPSDKQLEFLFKQSRRRPDRYGCLLFRAVLPQRKYMEWASNTNWDGARGKFALPVNLRHFIIKTVSQRFPCITNSDRKRIKDRVNEFLRSPRNNGRKSAAVVPVKSALDNLSNLSNLQHEYAVNAWKEWVRWRNAQPNMETPKFGSRSMTLKEDLLKCCTAEISYGLCKFISEVRRPNGEKYSPDSIFYLCLGIQKYLFENNRMENIFADVFYTKFCHELTNILRQWKPTILPSGYVHSRVEEEYLWDCKQLGAFSPGVLLNTLLYFFTKYFSYKTVEQHRRLSFGHMVRCSRSKGNTKVACLRFYPPKEDTIGIPAKKRKEEEEENDTVYEIKENADNPLRCPVRLYEFYLSKCSPSVRQRTTDFYLSPERSCVPNSPMWFSTTSLSDEVLDSMLTRILTVRELHLERDKSPNETDSDSDSDIRP</sequence>
<dbReference type="Pfam" id="PF24900">
    <property type="entry name" value="TRASH_ZMYM4"/>
    <property type="match status" value="1"/>
</dbReference>
<feature type="domain" description="TRASH" evidence="9">
    <location>
        <begin position="236"/>
        <end position="275"/>
    </location>
</feature>
<evidence type="ECO:0000313" key="11">
    <source>
        <dbReference type="Proteomes" id="UP000694701"/>
    </source>
</evidence>
<dbReference type="SUPFAM" id="SSF57716">
    <property type="entry name" value="Glucocorticoid receptor-like (DNA-binding domain)"/>
    <property type="match status" value="1"/>
</dbReference>
<keyword evidence="7" id="KW-0832">Ubl conjugation</keyword>
<feature type="domain" description="TRASH" evidence="9">
    <location>
        <begin position="503"/>
        <end position="539"/>
    </location>
</feature>
<feature type="compositionally biased region" description="Pro residues" evidence="8">
    <location>
        <begin position="469"/>
        <end position="478"/>
    </location>
</feature>
<feature type="domain" description="TRASH" evidence="9">
    <location>
        <begin position="633"/>
        <end position="668"/>
    </location>
</feature>
<name>A0A8C2BTU8_CYPCA</name>
<feature type="domain" description="TRASH" evidence="9">
    <location>
        <begin position="412"/>
        <end position="448"/>
    </location>
</feature>
<reference evidence="10" key="1">
    <citation type="submission" date="2025-08" db="UniProtKB">
        <authorList>
            <consortium name="Ensembl"/>
        </authorList>
    </citation>
    <scope>IDENTIFICATION</scope>
</reference>
<feature type="region of interest" description="Disordered" evidence="8">
    <location>
        <begin position="459"/>
        <end position="498"/>
    </location>
</feature>
<dbReference type="Ensembl" id="ENSCCRT00020000698.1">
    <property type="protein sequence ID" value="ENSCCRP00020000549.1"/>
    <property type="gene ID" value="ENSCCRG00020000397.1"/>
</dbReference>
<dbReference type="Pfam" id="PF12012">
    <property type="entry name" value="DUF3504"/>
    <property type="match status" value="1"/>
</dbReference>
<dbReference type="InterPro" id="IPR057926">
    <property type="entry name" value="QRICH1_dom"/>
</dbReference>
<feature type="compositionally biased region" description="Basic and acidic residues" evidence="8">
    <location>
        <begin position="84"/>
        <end position="94"/>
    </location>
</feature>
<feature type="domain" description="TRASH" evidence="9">
    <location>
        <begin position="545"/>
        <end position="580"/>
    </location>
</feature>
<feature type="compositionally biased region" description="Basic residues" evidence="8">
    <location>
        <begin position="978"/>
        <end position="991"/>
    </location>
</feature>
<feature type="compositionally biased region" description="Polar residues" evidence="8">
    <location>
        <begin position="908"/>
        <end position="923"/>
    </location>
</feature>
<feature type="compositionally biased region" description="Low complexity" evidence="8">
    <location>
        <begin position="479"/>
        <end position="492"/>
    </location>
</feature>
<keyword evidence="2" id="KW-0597">Phosphoprotein</keyword>
<evidence type="ECO:0000313" key="10">
    <source>
        <dbReference type="Ensembl" id="ENSCCRP00020000549.1"/>
    </source>
</evidence>
<protein>
    <submittedName>
        <fullName evidence="10">Zinc finger, MYM-type 4</fullName>
    </submittedName>
</protein>
<feature type="region of interest" description="Disordered" evidence="8">
    <location>
        <begin position="1"/>
        <end position="56"/>
    </location>
</feature>
<dbReference type="InterPro" id="IPR021893">
    <property type="entry name" value="ZMYM2-like_C"/>
</dbReference>
<keyword evidence="1" id="KW-1017">Isopeptide bond</keyword>
<dbReference type="PANTHER" id="PTHR45736:SF5">
    <property type="entry name" value="ZINC FINGER MYM-TYPE PROTEIN 4"/>
    <property type="match status" value="1"/>
</dbReference>
<evidence type="ECO:0000259" key="9">
    <source>
        <dbReference type="SMART" id="SM00746"/>
    </source>
</evidence>
<evidence type="ECO:0000256" key="6">
    <source>
        <dbReference type="ARBA" id="ARBA00022833"/>
    </source>
</evidence>
<dbReference type="Pfam" id="PF25561">
    <property type="entry name" value="QRICH1"/>
    <property type="match status" value="1"/>
</dbReference>
<dbReference type="Proteomes" id="UP000694701">
    <property type="component" value="Unplaced"/>
</dbReference>
<feature type="compositionally biased region" description="Polar residues" evidence="8">
    <location>
        <begin position="932"/>
        <end position="942"/>
    </location>
</feature>
<evidence type="ECO:0000256" key="3">
    <source>
        <dbReference type="ARBA" id="ARBA00022723"/>
    </source>
</evidence>
<keyword evidence="6" id="KW-0862">Zinc</keyword>
<keyword evidence="3" id="KW-0479">Metal-binding</keyword>
<feature type="region of interest" description="Disordered" evidence="8">
    <location>
        <begin position="84"/>
        <end position="104"/>
    </location>
</feature>
<feature type="domain" description="TRASH" evidence="9">
    <location>
        <begin position="276"/>
        <end position="312"/>
    </location>
</feature>
<dbReference type="Pfam" id="PF06467">
    <property type="entry name" value="zf-FCS"/>
    <property type="match status" value="4"/>
</dbReference>
<keyword evidence="4" id="KW-0677">Repeat</keyword>
<feature type="domain" description="TRASH" evidence="9">
    <location>
        <begin position="364"/>
        <end position="402"/>
    </location>
</feature>
<evidence type="ECO:0000256" key="2">
    <source>
        <dbReference type="ARBA" id="ARBA00022553"/>
    </source>
</evidence>
<keyword evidence="5" id="KW-0863">Zinc-finger</keyword>
<evidence type="ECO:0000256" key="7">
    <source>
        <dbReference type="ARBA" id="ARBA00022843"/>
    </source>
</evidence>
<dbReference type="InterPro" id="IPR011017">
    <property type="entry name" value="TRASH_dom"/>
</dbReference>
<evidence type="ECO:0000256" key="4">
    <source>
        <dbReference type="ARBA" id="ARBA00022737"/>
    </source>
</evidence>
<feature type="compositionally biased region" description="Polar residues" evidence="8">
    <location>
        <begin position="8"/>
        <end position="26"/>
    </location>
</feature>
<feature type="domain" description="TRASH" evidence="9">
    <location>
        <begin position="592"/>
        <end position="627"/>
    </location>
</feature>
<dbReference type="InterPro" id="IPR010507">
    <property type="entry name" value="Znf_MYM"/>
</dbReference>
<dbReference type="GO" id="GO:0008270">
    <property type="term" value="F:zinc ion binding"/>
    <property type="evidence" value="ECO:0007669"/>
    <property type="project" value="UniProtKB-KW"/>
</dbReference>
<dbReference type="PANTHER" id="PTHR45736">
    <property type="entry name" value="ZINC FINGER MYM-TYPE PROTEIN"/>
    <property type="match status" value="1"/>
</dbReference>
<organism evidence="10 11">
    <name type="scientific">Cyprinus carpio</name>
    <name type="common">Common carp</name>
    <dbReference type="NCBI Taxonomy" id="7962"/>
    <lineage>
        <taxon>Eukaryota</taxon>
        <taxon>Metazoa</taxon>
        <taxon>Chordata</taxon>
        <taxon>Craniata</taxon>
        <taxon>Vertebrata</taxon>
        <taxon>Euteleostomi</taxon>
        <taxon>Actinopterygii</taxon>
        <taxon>Neopterygii</taxon>
        <taxon>Teleostei</taxon>
        <taxon>Ostariophysi</taxon>
        <taxon>Cypriniformes</taxon>
        <taxon>Cyprinidae</taxon>
        <taxon>Cyprininae</taxon>
        <taxon>Cyprinus</taxon>
    </lineage>
</organism>
<feature type="domain" description="TRASH" evidence="9">
    <location>
        <begin position="319"/>
        <end position="358"/>
    </location>
</feature>
<evidence type="ECO:0000256" key="5">
    <source>
        <dbReference type="ARBA" id="ARBA00022771"/>
    </source>
</evidence>
<feature type="compositionally biased region" description="Polar residues" evidence="8">
    <location>
        <begin position="679"/>
        <end position="697"/>
    </location>
</feature>
<proteinExistence type="predicted"/>
<feature type="compositionally biased region" description="Low complexity" evidence="8">
    <location>
        <begin position="459"/>
        <end position="468"/>
    </location>
</feature>
<dbReference type="SMART" id="SM00746">
    <property type="entry name" value="TRASH"/>
    <property type="match status" value="9"/>
</dbReference>